<dbReference type="NCBIfam" id="TIGR01560">
    <property type="entry name" value="put_DNA_pack"/>
    <property type="match status" value="1"/>
</dbReference>
<protein>
    <submittedName>
        <fullName evidence="1">Head-tail connector protein</fullName>
    </submittedName>
</protein>
<dbReference type="AlphaFoldDB" id="A0A9E8LWN8"/>
<dbReference type="RefSeq" id="WP_275418641.1">
    <property type="nucleotide sequence ID" value="NZ_CP106878.1"/>
</dbReference>
<sequence length="94" mass="10993">MGEELVTKLKSHIHWEEGMDDSMLSFYLDRAKKYVKNATDSEDEWIIIMIAGIMYEYRISEEELSKAIEAMTPFLIQEAVYHAQDNDEQAELES</sequence>
<keyword evidence="2" id="KW-1185">Reference proteome</keyword>
<accession>A0A9E8LWN8</accession>
<organism evidence="1 2">
    <name type="scientific">Fervidibacillus albus</name>
    <dbReference type="NCBI Taxonomy" id="2980026"/>
    <lineage>
        <taxon>Bacteria</taxon>
        <taxon>Bacillati</taxon>
        <taxon>Bacillota</taxon>
        <taxon>Bacilli</taxon>
        <taxon>Bacillales</taxon>
        <taxon>Bacillaceae</taxon>
        <taxon>Fervidibacillus</taxon>
    </lineage>
</organism>
<evidence type="ECO:0000313" key="2">
    <source>
        <dbReference type="Proteomes" id="UP001164718"/>
    </source>
</evidence>
<name>A0A9E8LWN8_9BACI</name>
<dbReference type="Proteomes" id="UP001164718">
    <property type="component" value="Chromosome"/>
</dbReference>
<dbReference type="EMBL" id="CP106878">
    <property type="protein sequence ID" value="WAA10837.1"/>
    <property type="molecule type" value="Genomic_DNA"/>
</dbReference>
<evidence type="ECO:0000313" key="1">
    <source>
        <dbReference type="EMBL" id="WAA10837.1"/>
    </source>
</evidence>
<gene>
    <name evidence="1" type="ORF">OE104_05860</name>
</gene>
<dbReference type="InterPro" id="IPR006450">
    <property type="entry name" value="Phage_HK97_gp6-like"/>
</dbReference>
<reference evidence="1" key="1">
    <citation type="submission" date="2022-09" db="EMBL/GenBank/DDBJ databases">
        <title>Complete Genomes of Fervidibacillus albus and Fervidibacillus halotolerans isolated from tidal flat sediments.</title>
        <authorList>
            <person name="Kwon K.K."/>
            <person name="Yang S.-H."/>
            <person name="Park M.J."/>
            <person name="Oh H.-M."/>
        </authorList>
    </citation>
    <scope>NUCLEOTIDE SEQUENCE</scope>
    <source>
        <strain evidence="1">MEBiC13591</strain>
    </source>
</reference>
<dbReference type="KEGG" id="faf:OE104_05860"/>
<proteinExistence type="predicted"/>